<keyword evidence="4" id="KW-1185">Reference proteome</keyword>
<evidence type="ECO:0000313" key="4">
    <source>
        <dbReference type="Proteomes" id="UP000295504"/>
    </source>
</evidence>
<dbReference type="Pfam" id="PF05949">
    <property type="entry name" value="DUF881"/>
    <property type="match status" value="1"/>
</dbReference>
<gene>
    <name evidence="3" type="ORF">EDD79_100170</name>
</gene>
<proteinExistence type="inferred from homology"/>
<dbReference type="PANTHER" id="PTHR37313:SF2">
    <property type="entry name" value="UPF0749 PROTEIN YLXX"/>
    <property type="match status" value="1"/>
</dbReference>
<feature type="coiled-coil region" evidence="2">
    <location>
        <begin position="41"/>
        <end position="78"/>
    </location>
</feature>
<dbReference type="OrthoDB" id="9776196at2"/>
<dbReference type="InterPro" id="IPR010273">
    <property type="entry name" value="DUF881"/>
</dbReference>
<name>A0A4R2TXM3_9FIRM</name>
<dbReference type="EMBL" id="SLYC01000001">
    <property type="protein sequence ID" value="TCQ07986.1"/>
    <property type="molecule type" value="Genomic_DNA"/>
</dbReference>
<dbReference type="Proteomes" id="UP000295504">
    <property type="component" value="Unassembled WGS sequence"/>
</dbReference>
<evidence type="ECO:0000313" key="3">
    <source>
        <dbReference type="EMBL" id="TCQ07986.1"/>
    </source>
</evidence>
<organism evidence="3 4">
    <name type="scientific">Serpentinicella alkaliphila</name>
    <dbReference type="NCBI Taxonomy" id="1734049"/>
    <lineage>
        <taxon>Bacteria</taxon>
        <taxon>Bacillati</taxon>
        <taxon>Bacillota</taxon>
        <taxon>Clostridia</taxon>
        <taxon>Peptostreptococcales</taxon>
        <taxon>Natronincolaceae</taxon>
        <taxon>Serpentinicella</taxon>
    </lineage>
</organism>
<dbReference type="Gene3D" id="3.30.70.1880">
    <property type="entry name" value="Protein of unknown function DUF881"/>
    <property type="match status" value="1"/>
</dbReference>
<comment type="similarity">
    <text evidence="1">Belongs to the UPF0749 family.</text>
</comment>
<dbReference type="AlphaFoldDB" id="A0A4R2TXM3"/>
<dbReference type="RefSeq" id="WP_132847163.1">
    <property type="nucleotide sequence ID" value="NZ_CP058648.1"/>
</dbReference>
<evidence type="ECO:0000256" key="2">
    <source>
        <dbReference type="SAM" id="Coils"/>
    </source>
</evidence>
<keyword evidence="2" id="KW-0175">Coiled coil</keyword>
<reference evidence="3 4" key="1">
    <citation type="submission" date="2019-03" db="EMBL/GenBank/DDBJ databases">
        <title>Genomic Encyclopedia of Type Strains, Phase IV (KMG-IV): sequencing the most valuable type-strain genomes for metagenomic binning, comparative biology and taxonomic classification.</title>
        <authorList>
            <person name="Goeker M."/>
        </authorList>
    </citation>
    <scope>NUCLEOTIDE SEQUENCE [LARGE SCALE GENOMIC DNA]</scope>
    <source>
        <strain evidence="3 4">DSM 100013</strain>
    </source>
</reference>
<dbReference type="PANTHER" id="PTHR37313">
    <property type="entry name" value="UPF0749 PROTEIN RV1825"/>
    <property type="match status" value="1"/>
</dbReference>
<comment type="caution">
    <text evidence="3">The sequence shown here is derived from an EMBL/GenBank/DDBJ whole genome shotgun (WGS) entry which is preliminary data.</text>
</comment>
<accession>A0A4R2TXM3</accession>
<evidence type="ECO:0000256" key="1">
    <source>
        <dbReference type="ARBA" id="ARBA00009108"/>
    </source>
</evidence>
<sequence>MKPMMKNNLIILAICFILTFLIVMQLRSVEDDFGHVTLKTITDLQKSVAAERQEISDVKRLIRQNELKLAEYRKALEEDGSIRDVVENELRNVKVLLGMTDLEGPGIILKLSDSERDLYEGENPNDVIVHDGDVLTILNDLKVAGAEALSINGQRILNTSEIKCTGPTITINNYTYAQPFIIKAIGDPATLDAALKAPNAYARNLREVYGLVVESQVSERVRISRFLGDISMSYATPREGL</sequence>
<protein>
    <submittedName>
        <fullName evidence="3">Uncharacterized protein YlxW (UPF0749 family)</fullName>
    </submittedName>
</protein>